<evidence type="ECO:0000256" key="6">
    <source>
        <dbReference type="ARBA" id="ARBA00022723"/>
    </source>
</evidence>
<dbReference type="InterPro" id="IPR024932">
    <property type="entry name" value="ApbE"/>
</dbReference>
<dbReference type="Pfam" id="PF02424">
    <property type="entry name" value="ApbE"/>
    <property type="match status" value="1"/>
</dbReference>
<dbReference type="PANTHER" id="PTHR30040">
    <property type="entry name" value="THIAMINE BIOSYNTHESIS LIPOPROTEIN APBE"/>
    <property type="match status" value="1"/>
</dbReference>
<evidence type="ECO:0000256" key="1">
    <source>
        <dbReference type="ARBA" id="ARBA00001946"/>
    </source>
</evidence>
<evidence type="ECO:0000256" key="2">
    <source>
        <dbReference type="ARBA" id="ARBA00011955"/>
    </source>
</evidence>
<protein>
    <recommendedName>
        <fullName evidence="3 11">FAD:protein FMN transferase</fullName>
        <ecNumber evidence="2 11">2.7.1.180</ecNumber>
    </recommendedName>
    <alternativeName>
        <fullName evidence="9 11">Flavin transferase</fullName>
    </alternativeName>
</protein>
<keyword evidence="5 11" id="KW-0808">Transferase</keyword>
<evidence type="ECO:0000256" key="10">
    <source>
        <dbReference type="ARBA" id="ARBA00048540"/>
    </source>
</evidence>
<evidence type="ECO:0000313" key="12">
    <source>
        <dbReference type="EMBL" id="MEX5729949.1"/>
    </source>
</evidence>
<dbReference type="InterPro" id="IPR003374">
    <property type="entry name" value="ApbE-like_sf"/>
</dbReference>
<dbReference type="RefSeq" id="WP_125403608.1">
    <property type="nucleotide sequence ID" value="NZ_JBEHHI010000003.1"/>
</dbReference>
<dbReference type="EMBL" id="JBEHHI010000003">
    <property type="protein sequence ID" value="MEX5729949.1"/>
    <property type="molecule type" value="Genomic_DNA"/>
</dbReference>
<dbReference type="PANTHER" id="PTHR30040:SF2">
    <property type="entry name" value="FAD:PROTEIN FMN TRANSFERASE"/>
    <property type="match status" value="1"/>
</dbReference>
<evidence type="ECO:0000256" key="3">
    <source>
        <dbReference type="ARBA" id="ARBA00016337"/>
    </source>
</evidence>
<name>A0ABV3XY15_9RHOB</name>
<accession>A0ABV3XY15</accession>
<proteinExistence type="inferred from homology"/>
<dbReference type="EC" id="2.7.1.180" evidence="2 11"/>
<comment type="cofactor">
    <cofactor evidence="1">
        <name>Mg(2+)</name>
        <dbReference type="ChEBI" id="CHEBI:18420"/>
    </cofactor>
</comment>
<sequence length="364" mass="38271">MTRPRPKLIALGLVLFCALLLVAVRAARVEQVHRETLYVFGTLVEIEIRGERRDTARAATTSVGRLLQSLHHDWHAWRPGALGDLNAAIAAGDAGNVDDRLAGVLRTGRRLACQSGGLFDPAIGGLIGLWGFHADTPPEGAPPARAEIEALLAARPRMTDLQIEGTRVRSANPAVQLDLGGFAKGAALDLAAADLRARGIENAVLNAGGDVNVLGTHGDRPWRVAIRDPFVWGAVGAVSLRPGEVLYTSGNYERYFEHDGERFAHIIDPRTGYPVREIVSVSVLDTDGARADAAATALSVAGRAGWPRVAAAMGVSAVLMITDSGALLATPAMADRLDPAGEAFPEPVEIVPLPARAAAPACTG</sequence>
<keyword evidence="13" id="KW-1185">Reference proteome</keyword>
<organism evidence="12 13">
    <name type="scientific">Rhodovulum iodosum</name>
    <dbReference type="NCBI Taxonomy" id="68291"/>
    <lineage>
        <taxon>Bacteria</taxon>
        <taxon>Pseudomonadati</taxon>
        <taxon>Pseudomonadota</taxon>
        <taxon>Alphaproteobacteria</taxon>
        <taxon>Rhodobacterales</taxon>
        <taxon>Paracoccaceae</taxon>
        <taxon>Rhodovulum</taxon>
    </lineage>
</organism>
<dbReference type="Proteomes" id="UP001560019">
    <property type="component" value="Unassembled WGS sequence"/>
</dbReference>
<evidence type="ECO:0000256" key="9">
    <source>
        <dbReference type="ARBA" id="ARBA00031306"/>
    </source>
</evidence>
<evidence type="ECO:0000256" key="5">
    <source>
        <dbReference type="ARBA" id="ARBA00022679"/>
    </source>
</evidence>
<evidence type="ECO:0000256" key="4">
    <source>
        <dbReference type="ARBA" id="ARBA00022630"/>
    </source>
</evidence>
<keyword evidence="8 11" id="KW-0460">Magnesium</keyword>
<keyword evidence="6 11" id="KW-0479">Metal-binding</keyword>
<dbReference type="Gene3D" id="3.10.520.10">
    <property type="entry name" value="ApbE-like domains"/>
    <property type="match status" value="1"/>
</dbReference>
<keyword evidence="4 11" id="KW-0285">Flavoprotein</keyword>
<dbReference type="SUPFAM" id="SSF143631">
    <property type="entry name" value="ApbE-like"/>
    <property type="match status" value="1"/>
</dbReference>
<dbReference type="PIRSF" id="PIRSF006268">
    <property type="entry name" value="ApbE"/>
    <property type="match status" value="1"/>
</dbReference>
<comment type="caution">
    <text evidence="12">The sequence shown here is derived from an EMBL/GenBank/DDBJ whole genome shotgun (WGS) entry which is preliminary data.</text>
</comment>
<keyword evidence="12" id="KW-0449">Lipoprotein</keyword>
<evidence type="ECO:0000313" key="13">
    <source>
        <dbReference type="Proteomes" id="UP001560019"/>
    </source>
</evidence>
<evidence type="ECO:0000256" key="7">
    <source>
        <dbReference type="ARBA" id="ARBA00022827"/>
    </source>
</evidence>
<reference evidence="12 13" key="1">
    <citation type="submission" date="2024-06" db="EMBL/GenBank/DDBJ databases">
        <title>Genome of Rhodovulum iodosum, a marine photoferrotroph.</title>
        <authorList>
            <person name="Bianchini G."/>
            <person name="Nikeleit V."/>
            <person name="Kappler A."/>
            <person name="Bryce C."/>
            <person name="Sanchez-Baracaldo P."/>
        </authorList>
    </citation>
    <scope>NUCLEOTIDE SEQUENCE [LARGE SCALE GENOMIC DNA]</scope>
    <source>
        <strain evidence="12 13">UT/N1</strain>
    </source>
</reference>
<comment type="catalytic activity">
    <reaction evidence="10 11">
        <text>L-threonyl-[protein] + FAD = FMN-L-threonyl-[protein] + AMP + H(+)</text>
        <dbReference type="Rhea" id="RHEA:36847"/>
        <dbReference type="Rhea" id="RHEA-COMP:11060"/>
        <dbReference type="Rhea" id="RHEA-COMP:11061"/>
        <dbReference type="ChEBI" id="CHEBI:15378"/>
        <dbReference type="ChEBI" id="CHEBI:30013"/>
        <dbReference type="ChEBI" id="CHEBI:57692"/>
        <dbReference type="ChEBI" id="CHEBI:74257"/>
        <dbReference type="ChEBI" id="CHEBI:456215"/>
        <dbReference type="EC" id="2.7.1.180"/>
    </reaction>
</comment>
<evidence type="ECO:0000256" key="8">
    <source>
        <dbReference type="ARBA" id="ARBA00022842"/>
    </source>
</evidence>
<keyword evidence="7 11" id="KW-0274">FAD</keyword>
<comment type="similarity">
    <text evidence="11">Belongs to the ApbE family.</text>
</comment>
<evidence type="ECO:0000256" key="11">
    <source>
        <dbReference type="PIRNR" id="PIRNR006268"/>
    </source>
</evidence>
<gene>
    <name evidence="12" type="ORF">Ga0609869_003302</name>
</gene>